<evidence type="ECO:0000259" key="1">
    <source>
        <dbReference type="Pfam" id="PF01261"/>
    </source>
</evidence>
<gene>
    <name evidence="2" type="ORF">A9C19_01485</name>
</gene>
<dbReference type="STRING" id="1547283.A9C19_01485"/>
<sequence>MENIRLKAALNKEQLQDRLHYRPEIIELHLVESDLDHPDKIISTIRMIQKSGTRVYLHHPMKHKGVYLDIISSDPHMRDFYDWSCRILFDICKQENIKCVIHCHYMQSASSRYHEKMKRQETRKRIEEILSYSKQVFLWEDTINGIFSAQNPYLLSEIVHPLNLALNIDISHSFIALSGSNIALEQHLEALHQYAHYFHLVDSNGRKHDSLPLGKGKINWNMVKPYIGQKDFIFEIDLKDTNYLDCTAMIDSAKYFQAL</sequence>
<keyword evidence="3" id="KW-1185">Reference proteome</keyword>
<dbReference type="Pfam" id="PF01261">
    <property type="entry name" value="AP_endonuc_2"/>
    <property type="match status" value="1"/>
</dbReference>
<dbReference type="Proteomes" id="UP000181936">
    <property type="component" value="Chromosome"/>
</dbReference>
<feature type="domain" description="Xylose isomerase-like TIM barrel" evidence="1">
    <location>
        <begin position="43"/>
        <end position="226"/>
    </location>
</feature>
<name>A0A1L3MX39_9BACI</name>
<dbReference type="KEGG" id="bwh:A9C19_01485"/>
<protein>
    <recommendedName>
        <fullName evidence="1">Xylose isomerase-like TIM barrel domain-containing protein</fullName>
    </recommendedName>
</protein>
<evidence type="ECO:0000313" key="2">
    <source>
        <dbReference type="EMBL" id="APH06911.1"/>
    </source>
</evidence>
<dbReference type="EMBL" id="CP016020">
    <property type="protein sequence ID" value="APH06911.1"/>
    <property type="molecule type" value="Genomic_DNA"/>
</dbReference>
<dbReference type="SUPFAM" id="SSF51658">
    <property type="entry name" value="Xylose isomerase-like"/>
    <property type="match status" value="1"/>
</dbReference>
<dbReference type="InterPro" id="IPR013022">
    <property type="entry name" value="Xyl_isomerase-like_TIM-brl"/>
</dbReference>
<organism evidence="2 3">
    <name type="scientific">Bacillus weihaiensis</name>
    <dbReference type="NCBI Taxonomy" id="1547283"/>
    <lineage>
        <taxon>Bacteria</taxon>
        <taxon>Bacillati</taxon>
        <taxon>Bacillota</taxon>
        <taxon>Bacilli</taxon>
        <taxon>Bacillales</taxon>
        <taxon>Bacillaceae</taxon>
        <taxon>Bacillus</taxon>
    </lineage>
</organism>
<accession>A0A1L3MX39</accession>
<dbReference type="Gene3D" id="3.20.20.150">
    <property type="entry name" value="Divalent-metal-dependent TIM barrel enzymes"/>
    <property type="match status" value="1"/>
</dbReference>
<reference evidence="2 3" key="1">
    <citation type="journal article" date="2016" name="Sci. Rep.">
        <title>Complete genome sequence and transcriptomic analysis of a novel marine strain Bacillus weihaiensis reveals the mechanism of brown algae degradation.</title>
        <authorList>
            <person name="Zhu Y."/>
            <person name="Chen P."/>
            <person name="Bao Y."/>
            <person name="Men Y."/>
            <person name="Zeng Y."/>
            <person name="Yang J."/>
            <person name="Sun J."/>
            <person name="Sun Y."/>
        </authorList>
    </citation>
    <scope>NUCLEOTIDE SEQUENCE [LARGE SCALE GENOMIC DNA]</scope>
    <source>
        <strain evidence="2 3">Alg07</strain>
    </source>
</reference>
<dbReference type="InterPro" id="IPR036237">
    <property type="entry name" value="Xyl_isomerase-like_sf"/>
</dbReference>
<evidence type="ECO:0000313" key="3">
    <source>
        <dbReference type="Proteomes" id="UP000181936"/>
    </source>
</evidence>
<proteinExistence type="predicted"/>
<dbReference type="AlphaFoldDB" id="A0A1L3MX39"/>